<dbReference type="OrthoDB" id="1724197at2759"/>
<feature type="region of interest" description="Disordered" evidence="5">
    <location>
        <begin position="1"/>
        <end position="59"/>
    </location>
</feature>
<dbReference type="PANTHER" id="PTHR12815:SF41">
    <property type="entry name" value="OUTER MEMBRANE OMP85 FAMILY PROTEIN ISOFORM 1"/>
    <property type="match status" value="1"/>
</dbReference>
<evidence type="ECO:0000256" key="1">
    <source>
        <dbReference type="ARBA" id="ARBA00022805"/>
    </source>
</evidence>
<keyword evidence="8" id="KW-1185">Reference proteome</keyword>
<dbReference type="Gene3D" id="2.40.160.50">
    <property type="entry name" value="membrane protein fhac: a member of the omp85/tpsb transporter family"/>
    <property type="match status" value="1"/>
</dbReference>
<keyword evidence="4" id="KW-0863">Zinc-finger</keyword>
<dbReference type="GO" id="GO:0009707">
    <property type="term" value="C:chloroplast outer membrane"/>
    <property type="evidence" value="ECO:0007669"/>
    <property type="project" value="UniProtKB-SubCell"/>
</dbReference>
<organism evidence="7 8">
    <name type="scientific">Hibiscus trionum</name>
    <name type="common">Flower of an hour</name>
    <dbReference type="NCBI Taxonomy" id="183268"/>
    <lineage>
        <taxon>Eukaryota</taxon>
        <taxon>Viridiplantae</taxon>
        <taxon>Streptophyta</taxon>
        <taxon>Embryophyta</taxon>
        <taxon>Tracheophyta</taxon>
        <taxon>Spermatophyta</taxon>
        <taxon>Magnoliopsida</taxon>
        <taxon>eudicotyledons</taxon>
        <taxon>Gunneridae</taxon>
        <taxon>Pentapetalae</taxon>
        <taxon>rosids</taxon>
        <taxon>malvids</taxon>
        <taxon>Malvales</taxon>
        <taxon>Malvaceae</taxon>
        <taxon>Malvoideae</taxon>
        <taxon>Hibiscus</taxon>
    </lineage>
</organism>
<feature type="region of interest" description="Disordered" evidence="5">
    <location>
        <begin position="520"/>
        <end position="637"/>
    </location>
</feature>
<dbReference type="InterPro" id="IPR001878">
    <property type="entry name" value="Znf_CCHC"/>
</dbReference>
<dbReference type="InterPro" id="IPR039910">
    <property type="entry name" value="D15-like"/>
</dbReference>
<sequence length="724" mass="78899">MPDTNPKPESETQQPDTAIDIGGEDDDNDEDDIFDDDDNDDEEEEEENDDVPFEPATPRSVRLKMDTLVRSMLTGPVPVHVHDVIIKGSTNTKGDIIGAEESEALKKATTMQDLLRASNDVNSRLKSLGLFDLVTITIDSGPPEIPEAPMLLLRLRKRRVGCGERLELIRKLSGRINLVQEFVLWDGSIAYSFDRATEVSAGVYLPRLRTLVAPVTVRAYMLTQDLRTFSSFKERSVGLSLGLYSDRYQNLDYHLAWRNLAYPSRTSSSSVRMQLGHDYPSSLKYTLKVDKRDSPLRPTQGFAFVAKTHISGLAPGSQSLRFLHQEFDLRCAIPLGFYRATLNFGISSGVLFPWGSRFLNRTTTQPEKFFLGGNLSPVCALGGLLKVAVRGWFNARTSLDLPFSSNVAQAAGGGFNSRVPARGANSRGGYGYRGAGGRMSGRGRGGRTKIQCQICGKIGHLATRCWYRFDEEFQAEGDQEGQVSGQVQLGAFDDSEEAVKKDVKSAPVVQKVRSGALPVVVPTSGASRNRTRVEDQTETQVGPVNPTTTTSVSAPVPEVEASLSNRNEASADVEGSGAANHNEEVPEPQFSSNNSGQNDNGRDGGSFVGDSSTSPHEVSHSAPYEDPHEITNEGSQQVSTNLDQAENFQEGTGASPLEDAEVGSISDVAERMNSEVSPFRSSAGVGIVIPASRFRMELNYCYTLKKFSGDNAKAGFWLTFSHPS</sequence>
<keyword evidence="2" id="KW-0472">Membrane</keyword>
<feature type="compositionally biased region" description="Basic and acidic residues" evidence="5">
    <location>
        <begin position="617"/>
        <end position="631"/>
    </location>
</feature>
<evidence type="ECO:0000256" key="4">
    <source>
        <dbReference type="PROSITE-ProRule" id="PRU00047"/>
    </source>
</evidence>
<dbReference type="GO" id="GO:0008270">
    <property type="term" value="F:zinc ion binding"/>
    <property type="evidence" value="ECO:0007669"/>
    <property type="project" value="UniProtKB-KW"/>
</dbReference>
<dbReference type="InterPro" id="IPR036875">
    <property type="entry name" value="Znf_CCHC_sf"/>
</dbReference>
<evidence type="ECO:0000256" key="3">
    <source>
        <dbReference type="ARBA" id="ARBA00024013"/>
    </source>
</evidence>
<comment type="caution">
    <text evidence="7">The sequence shown here is derived from an EMBL/GenBank/DDBJ whole genome shotgun (WGS) entry which is preliminary data.</text>
</comment>
<dbReference type="AlphaFoldDB" id="A0A9W7MRM0"/>
<keyword evidence="1" id="KW-0934">Plastid</keyword>
<comment type="subcellular location">
    <subcellularLocation>
        <location evidence="3">Plastid</location>
        <location evidence="3">Chloroplast outer membrane</location>
    </subcellularLocation>
</comment>
<evidence type="ECO:0000256" key="2">
    <source>
        <dbReference type="ARBA" id="ARBA00023136"/>
    </source>
</evidence>
<protein>
    <recommendedName>
        <fullName evidence="6">CCHC-type domain-containing protein</fullName>
    </recommendedName>
</protein>
<accession>A0A9W7MRM0</accession>
<dbReference type="PROSITE" id="PS50158">
    <property type="entry name" value="ZF_CCHC"/>
    <property type="match status" value="1"/>
</dbReference>
<evidence type="ECO:0000313" key="8">
    <source>
        <dbReference type="Proteomes" id="UP001165190"/>
    </source>
</evidence>
<keyword evidence="4" id="KW-0479">Metal-binding</keyword>
<dbReference type="EMBL" id="BSYR01000056">
    <property type="protein sequence ID" value="GMJ10197.1"/>
    <property type="molecule type" value="Genomic_DNA"/>
</dbReference>
<feature type="compositionally biased region" description="Low complexity" evidence="5">
    <location>
        <begin position="541"/>
        <end position="557"/>
    </location>
</feature>
<feature type="compositionally biased region" description="Basic and acidic residues" evidence="5">
    <location>
        <begin position="1"/>
        <end position="10"/>
    </location>
</feature>
<name>A0A9W7MRM0_HIBTR</name>
<dbReference type="GO" id="GO:0003676">
    <property type="term" value="F:nucleic acid binding"/>
    <property type="evidence" value="ECO:0007669"/>
    <property type="project" value="InterPro"/>
</dbReference>
<dbReference type="PANTHER" id="PTHR12815">
    <property type="entry name" value="SORTING AND ASSEMBLY MACHINERY SAMM50 PROTEIN FAMILY MEMBER"/>
    <property type="match status" value="1"/>
</dbReference>
<dbReference type="InterPro" id="IPR000184">
    <property type="entry name" value="Bac_surfAg_D15"/>
</dbReference>
<dbReference type="SUPFAM" id="SSF57756">
    <property type="entry name" value="Retrovirus zinc finger-like domains"/>
    <property type="match status" value="1"/>
</dbReference>
<feature type="domain" description="CCHC-type" evidence="6">
    <location>
        <begin position="452"/>
        <end position="465"/>
    </location>
</feature>
<feature type="compositionally biased region" description="Acidic residues" evidence="5">
    <location>
        <begin position="22"/>
        <end position="52"/>
    </location>
</feature>
<keyword evidence="4" id="KW-0862">Zinc</keyword>
<proteinExistence type="predicted"/>
<gene>
    <name evidence="7" type="ORF">HRI_004688900</name>
</gene>
<reference evidence="7" key="1">
    <citation type="submission" date="2023-05" db="EMBL/GenBank/DDBJ databases">
        <title>Genome and transcriptome analyses reveal genes involved in the formation of fine ridges on petal epidermal cells in Hibiscus trionum.</title>
        <authorList>
            <person name="Koshimizu S."/>
            <person name="Masuda S."/>
            <person name="Ishii T."/>
            <person name="Shirasu K."/>
            <person name="Hoshino A."/>
            <person name="Arita M."/>
        </authorList>
    </citation>
    <scope>NUCLEOTIDE SEQUENCE</scope>
    <source>
        <strain evidence="7">Hamamatsu line</strain>
    </source>
</reference>
<feature type="compositionally biased region" description="Polar residues" evidence="5">
    <location>
        <begin position="589"/>
        <end position="599"/>
    </location>
</feature>
<dbReference type="Proteomes" id="UP001165190">
    <property type="component" value="Unassembled WGS sequence"/>
</dbReference>
<evidence type="ECO:0000259" key="6">
    <source>
        <dbReference type="PROSITE" id="PS50158"/>
    </source>
</evidence>
<evidence type="ECO:0000256" key="5">
    <source>
        <dbReference type="SAM" id="MobiDB-lite"/>
    </source>
</evidence>
<dbReference type="Pfam" id="PF01103">
    <property type="entry name" value="Omp85"/>
    <property type="match status" value="1"/>
</dbReference>
<evidence type="ECO:0000313" key="7">
    <source>
        <dbReference type="EMBL" id="GMJ10197.1"/>
    </source>
</evidence>
<keyword evidence="1" id="KW-1002">Plastid outer membrane</keyword>